<dbReference type="SMART" id="SM00732">
    <property type="entry name" value="YqgFc"/>
    <property type="match status" value="1"/>
</dbReference>
<evidence type="ECO:0000256" key="2">
    <source>
        <dbReference type="ARBA" id="ARBA00022517"/>
    </source>
</evidence>
<dbReference type="InterPro" id="IPR005227">
    <property type="entry name" value="YqgF"/>
</dbReference>
<dbReference type="EC" id="3.1.-.-" evidence="5"/>
<organism evidence="8">
    <name type="scientific">Scrofimicrobium appendicitidis</name>
    <dbReference type="NCBI Taxonomy" id="3079930"/>
    <lineage>
        <taxon>Bacteria</taxon>
        <taxon>Bacillati</taxon>
        <taxon>Actinomycetota</taxon>
        <taxon>Actinomycetes</taxon>
        <taxon>Actinomycetales</taxon>
        <taxon>Actinomycetaceae</taxon>
        <taxon>Scrofimicrobium</taxon>
    </lineage>
</organism>
<evidence type="ECO:0000259" key="7">
    <source>
        <dbReference type="SMART" id="SM00732"/>
    </source>
</evidence>
<dbReference type="HAMAP" id="MF_00651">
    <property type="entry name" value="Nuclease_YqgF"/>
    <property type="match status" value="1"/>
</dbReference>
<dbReference type="NCBIfam" id="TIGR00250">
    <property type="entry name" value="RNAse_H_YqgF"/>
    <property type="match status" value="1"/>
</dbReference>
<feature type="region of interest" description="Disordered" evidence="6">
    <location>
        <begin position="142"/>
        <end position="164"/>
    </location>
</feature>
<name>A0AAU7VB57_9ACTO</name>
<dbReference type="Gene3D" id="3.30.420.140">
    <property type="entry name" value="YqgF/RNase H-like domain"/>
    <property type="match status" value="1"/>
</dbReference>
<dbReference type="InterPro" id="IPR006641">
    <property type="entry name" value="YqgF/RNaseH-like_dom"/>
</dbReference>
<evidence type="ECO:0000256" key="3">
    <source>
        <dbReference type="ARBA" id="ARBA00022722"/>
    </source>
</evidence>
<dbReference type="CDD" id="cd16964">
    <property type="entry name" value="YqgF"/>
    <property type="match status" value="1"/>
</dbReference>
<gene>
    <name evidence="8" type="primary">ruvX</name>
    <name evidence="8" type="ORF">SAC06_05780</name>
</gene>
<feature type="domain" description="YqgF/RNase H-like" evidence="7">
    <location>
        <begin position="6"/>
        <end position="107"/>
    </location>
</feature>
<keyword evidence="3 5" id="KW-0540">Nuclease</keyword>
<dbReference type="GO" id="GO:0016788">
    <property type="term" value="F:hydrolase activity, acting on ester bonds"/>
    <property type="evidence" value="ECO:0007669"/>
    <property type="project" value="UniProtKB-UniRule"/>
</dbReference>
<dbReference type="EMBL" id="CP138335">
    <property type="protein sequence ID" value="XBW08959.1"/>
    <property type="molecule type" value="Genomic_DNA"/>
</dbReference>
<dbReference type="InterPro" id="IPR012337">
    <property type="entry name" value="RNaseH-like_sf"/>
</dbReference>
<keyword evidence="4 5" id="KW-0378">Hydrolase</keyword>
<evidence type="ECO:0000256" key="5">
    <source>
        <dbReference type="HAMAP-Rule" id="MF_00651"/>
    </source>
</evidence>
<dbReference type="PANTHER" id="PTHR33317:SF4">
    <property type="entry name" value="POLYNUCLEOTIDYL TRANSFERASE, RIBONUCLEASE H-LIKE SUPERFAMILY PROTEIN"/>
    <property type="match status" value="1"/>
</dbReference>
<dbReference type="Pfam" id="PF03652">
    <property type="entry name" value="RuvX"/>
    <property type="match status" value="1"/>
</dbReference>
<dbReference type="SUPFAM" id="SSF53098">
    <property type="entry name" value="Ribonuclease H-like"/>
    <property type="match status" value="1"/>
</dbReference>
<accession>A0AAU7VB57</accession>
<comment type="subcellular location">
    <subcellularLocation>
        <location evidence="5">Cytoplasm</location>
    </subcellularLocation>
</comment>
<evidence type="ECO:0000256" key="1">
    <source>
        <dbReference type="ARBA" id="ARBA00022490"/>
    </source>
</evidence>
<protein>
    <recommendedName>
        <fullName evidence="5">Putative pre-16S rRNA nuclease</fullName>
        <ecNumber evidence="5">3.1.-.-</ecNumber>
    </recommendedName>
</protein>
<reference evidence="8" key="1">
    <citation type="submission" date="2023-11" db="EMBL/GenBank/DDBJ databases">
        <title>Scrofimicrobium hongkongense sp. nov., isolated from a patient with peritonitis.</title>
        <authorList>
            <person name="Lao H.Y."/>
            <person name="Wong A.Y.P."/>
            <person name="Ng T.L."/>
            <person name="Wong R.Y.L."/>
            <person name="Yau M.C.Y."/>
            <person name="Lam J.Y.W."/>
            <person name="Siu G.K.H."/>
        </authorList>
    </citation>
    <scope>NUCLEOTIDE SEQUENCE</scope>
    <source>
        <strain evidence="8">R131</strain>
    </source>
</reference>
<dbReference type="AlphaFoldDB" id="A0AAU7VB57"/>
<evidence type="ECO:0000256" key="4">
    <source>
        <dbReference type="ARBA" id="ARBA00022801"/>
    </source>
</evidence>
<proteinExistence type="inferred from homology"/>
<keyword evidence="2 5" id="KW-0690">Ribosome biogenesis</keyword>
<sequence>MIVRAGIRLGVDVGSVRVGVARSDQAGVLVLPLETVPRDRRGQDLRRIVALVREYEAIEVVIGLPLHLAGGEGESARMARSFGRALKRRLPKTRVCLVDERLSSNQAHGRLTEAGLSQAQQRMIVDQVAAQVILEQALASERATGLPPGEPIEKVSPDERNGSE</sequence>
<comment type="similarity">
    <text evidence="5">Belongs to the YqgF HJR family.</text>
</comment>
<dbReference type="GO" id="GO:0000967">
    <property type="term" value="P:rRNA 5'-end processing"/>
    <property type="evidence" value="ECO:0007669"/>
    <property type="project" value="UniProtKB-UniRule"/>
</dbReference>
<evidence type="ECO:0000313" key="8">
    <source>
        <dbReference type="EMBL" id="XBW08959.1"/>
    </source>
</evidence>
<dbReference type="GO" id="GO:0004518">
    <property type="term" value="F:nuclease activity"/>
    <property type="evidence" value="ECO:0007669"/>
    <property type="project" value="UniProtKB-KW"/>
</dbReference>
<feature type="compositionally biased region" description="Basic and acidic residues" evidence="6">
    <location>
        <begin position="151"/>
        <end position="164"/>
    </location>
</feature>
<dbReference type="GO" id="GO:0005829">
    <property type="term" value="C:cytosol"/>
    <property type="evidence" value="ECO:0007669"/>
    <property type="project" value="TreeGrafter"/>
</dbReference>
<dbReference type="InterPro" id="IPR037027">
    <property type="entry name" value="YqgF/RNaseH-like_dom_sf"/>
</dbReference>
<keyword evidence="1 5" id="KW-0963">Cytoplasm</keyword>
<comment type="function">
    <text evidence="5">Could be a nuclease involved in processing of the 5'-end of pre-16S rRNA.</text>
</comment>
<dbReference type="KEGG" id="sapp:SAC06_05780"/>
<dbReference type="PANTHER" id="PTHR33317">
    <property type="entry name" value="POLYNUCLEOTIDYL TRANSFERASE, RIBONUCLEASE H-LIKE SUPERFAMILY PROTEIN"/>
    <property type="match status" value="1"/>
</dbReference>
<evidence type="ECO:0000256" key="6">
    <source>
        <dbReference type="SAM" id="MobiDB-lite"/>
    </source>
</evidence>